<proteinExistence type="predicted"/>
<keyword evidence="3" id="KW-1185">Reference proteome</keyword>
<protein>
    <submittedName>
        <fullName evidence="2">Uncharacterized protein</fullName>
    </submittedName>
</protein>
<feature type="compositionally biased region" description="Low complexity" evidence="1">
    <location>
        <begin position="34"/>
        <end position="45"/>
    </location>
</feature>
<dbReference type="EMBL" id="KQ085882">
    <property type="protein sequence ID" value="KLO20774.1"/>
    <property type="molecule type" value="Genomic_DNA"/>
</dbReference>
<accession>A0A0H2SA87</accession>
<organism evidence="2 3">
    <name type="scientific">Schizopora paradoxa</name>
    <dbReference type="NCBI Taxonomy" id="27342"/>
    <lineage>
        <taxon>Eukaryota</taxon>
        <taxon>Fungi</taxon>
        <taxon>Dikarya</taxon>
        <taxon>Basidiomycota</taxon>
        <taxon>Agaricomycotina</taxon>
        <taxon>Agaricomycetes</taxon>
        <taxon>Hymenochaetales</taxon>
        <taxon>Schizoporaceae</taxon>
        <taxon>Schizopora</taxon>
    </lineage>
</organism>
<gene>
    <name evidence="2" type="ORF">SCHPADRAFT_21675</name>
</gene>
<name>A0A0H2SA87_9AGAM</name>
<dbReference type="AlphaFoldDB" id="A0A0H2SA87"/>
<evidence type="ECO:0000256" key="1">
    <source>
        <dbReference type="SAM" id="MobiDB-lite"/>
    </source>
</evidence>
<dbReference type="InParanoid" id="A0A0H2SA87"/>
<sequence>MTDEDRAAKAARAKAMLKKRQQQKKAGAWAVTDPSASGSPPASRSMTPAPSQQVEGANDFGELLARHSPIGRPEHEQPPAVVSNEDLNAVVASPTVEVKASTSQDATSAAAVNGHAVNEETTQLLQEQKQTIALLVSERASLTEKLEQFDGIDIQERVAAKVPGVGYSTL</sequence>
<feature type="compositionally biased region" description="Basic residues" evidence="1">
    <location>
        <begin position="9"/>
        <end position="23"/>
    </location>
</feature>
<evidence type="ECO:0000313" key="2">
    <source>
        <dbReference type="EMBL" id="KLO20774.1"/>
    </source>
</evidence>
<feature type="region of interest" description="Disordered" evidence="1">
    <location>
        <begin position="1"/>
        <end position="82"/>
    </location>
</feature>
<dbReference type="STRING" id="27342.A0A0H2SA87"/>
<feature type="compositionally biased region" description="Polar residues" evidence="1">
    <location>
        <begin position="46"/>
        <end position="55"/>
    </location>
</feature>
<evidence type="ECO:0000313" key="3">
    <source>
        <dbReference type="Proteomes" id="UP000053477"/>
    </source>
</evidence>
<reference evidence="2 3" key="1">
    <citation type="submission" date="2015-04" db="EMBL/GenBank/DDBJ databases">
        <title>Complete genome sequence of Schizopora paradoxa KUC8140, a cosmopolitan wood degrader in East Asia.</title>
        <authorList>
            <consortium name="DOE Joint Genome Institute"/>
            <person name="Min B."/>
            <person name="Park H."/>
            <person name="Jang Y."/>
            <person name="Kim J.-J."/>
            <person name="Kim K.H."/>
            <person name="Pangilinan J."/>
            <person name="Lipzen A."/>
            <person name="Riley R."/>
            <person name="Grigoriev I.V."/>
            <person name="Spatafora J.W."/>
            <person name="Choi I.-G."/>
        </authorList>
    </citation>
    <scope>NUCLEOTIDE SEQUENCE [LARGE SCALE GENOMIC DNA]</scope>
    <source>
        <strain evidence="2 3">KUC8140</strain>
    </source>
</reference>
<dbReference type="Proteomes" id="UP000053477">
    <property type="component" value="Unassembled WGS sequence"/>
</dbReference>